<keyword evidence="2" id="KW-1185">Reference proteome</keyword>
<organism evidence="1 2">
    <name type="scientific">Hymenobacter sublimis</name>
    <dbReference type="NCBI Taxonomy" id="2933777"/>
    <lineage>
        <taxon>Bacteria</taxon>
        <taxon>Pseudomonadati</taxon>
        <taxon>Bacteroidota</taxon>
        <taxon>Cytophagia</taxon>
        <taxon>Cytophagales</taxon>
        <taxon>Hymenobacteraceae</taxon>
        <taxon>Hymenobacter</taxon>
    </lineage>
</organism>
<accession>A0ABY4J950</accession>
<name>A0ABY4J950_9BACT</name>
<reference evidence="1 2" key="1">
    <citation type="submission" date="2022-04" db="EMBL/GenBank/DDBJ databases">
        <title>Hymenobacter sp. isolated from the air.</title>
        <authorList>
            <person name="Won M."/>
            <person name="Lee C.-M."/>
            <person name="Woen H.-Y."/>
            <person name="Kwon S.-W."/>
        </authorList>
    </citation>
    <scope>NUCLEOTIDE SEQUENCE [LARGE SCALE GENOMIC DNA]</scope>
    <source>
        <strain evidence="2">5516 S-25</strain>
    </source>
</reference>
<dbReference type="Proteomes" id="UP000829647">
    <property type="component" value="Chromosome"/>
</dbReference>
<dbReference type="EMBL" id="CP095848">
    <property type="protein sequence ID" value="UPL48946.1"/>
    <property type="molecule type" value="Genomic_DNA"/>
</dbReference>
<protein>
    <recommendedName>
        <fullName evidence="3">Lipoprotein</fullName>
    </recommendedName>
</protein>
<evidence type="ECO:0000313" key="2">
    <source>
        <dbReference type="Proteomes" id="UP000829647"/>
    </source>
</evidence>
<evidence type="ECO:0000313" key="1">
    <source>
        <dbReference type="EMBL" id="UPL48946.1"/>
    </source>
</evidence>
<sequence>MRTLIPLYHLANFGLLFFLGLNGCTNQDSVAPAITECSELATVRFCPSYGDSPNCKTLHTTLQLANSREGLPAGYHVLPVGPKWQAYQAHQINGQVLRVGYQLGPEVPPNVDGLREATITCLEVSDAVLLDK</sequence>
<proteinExistence type="predicted"/>
<dbReference type="RefSeq" id="WP_247975270.1">
    <property type="nucleotide sequence ID" value="NZ_CP095848.1"/>
</dbReference>
<gene>
    <name evidence="1" type="ORF">MWH26_17380</name>
</gene>
<evidence type="ECO:0008006" key="3">
    <source>
        <dbReference type="Google" id="ProtNLM"/>
    </source>
</evidence>